<feature type="region of interest" description="Disordered" evidence="1">
    <location>
        <begin position="483"/>
        <end position="502"/>
    </location>
</feature>
<evidence type="ECO:0000259" key="2">
    <source>
        <dbReference type="Pfam" id="PF00082"/>
    </source>
</evidence>
<dbReference type="OrthoDB" id="20872at2759"/>
<proteinExistence type="predicted"/>
<evidence type="ECO:0000256" key="1">
    <source>
        <dbReference type="SAM" id="MobiDB-lite"/>
    </source>
</evidence>
<feature type="region of interest" description="Disordered" evidence="1">
    <location>
        <begin position="88"/>
        <end position="139"/>
    </location>
</feature>
<evidence type="ECO:0000313" key="3">
    <source>
        <dbReference type="EMBL" id="KAF4457915.1"/>
    </source>
</evidence>
<dbReference type="GO" id="GO:0006508">
    <property type="term" value="P:proteolysis"/>
    <property type="evidence" value="ECO:0007669"/>
    <property type="project" value="InterPro"/>
</dbReference>
<dbReference type="InterPro" id="IPR000209">
    <property type="entry name" value="Peptidase_S8/S53_dom"/>
</dbReference>
<sequence>MSVRKVAYECAQILAQTKSNRSLSPDTRLGLENIAFRLKVWAGNMGVFAPGNASIEYRLRDDNDVMEALLSMLVSFKGHIQQAINPPLQEEDEEWEEEDELNPSTSLQSSGSSTSSLTLDSDGSEEQGDMTNDASAPMGSVEKANGVINHLYRLAAVVRKPVSSTENLRVRDFISKQLSKGETQELEDAEDHARCHMQARFPKAPQVLVERLVAAVVLRRMKLRYRQRHELKLQQGVELSFNGALFDSPSIPAGAIADGLACTTSDLPAIQKDDRGVQALQRNSGGKRDGHSITYSATNASSINKARFANYARSTALSGITQGATARRQNLDVPLPPRGFGDVLGKVKCPYCMRLVSKEEMVEPRWTRHILKDIDPYICLFEDCKQGDTLFHSIDDWESHMQWKHTLLWSCQVPGHESYIYDSQIGIQEHIENMHPGSFTNGQLPKIVEQSAFPAPDTFMLLSLSFGTTEAIGTAGDTSALCPICQDHPGPSDKPKNKTEDVQDMRSHIIGHLESIALISLPESELQEENESNVKLSSKDSKAAVGEFNDQNSGSIYGELSTSSQIPDSEYNTHMNPSPPLLPDDQEEHWARVLDQTWMPVRSEDPLLIQWKEQAKISGDLLEKEPSSVDISSRSHHSNDHEGSAMKDREQPIDEHTEESLPVIEQALPNVIHGEEVEASTTQNETIAAAAAVARAEVSAFIAQEEEEMSALQAKKMRKGKLMLKDTRRYSELLENRIARDARSEATAAIAVEEEEIIALKAKKTRVGNLDHNDTYRYNYLLENKVTKSSQAKVAAKIAAEEAELADLEAKKARRGKLEKKEIDRIEQLLEIKSAREDRGAGEQAAKEAEMRTTWEAERLAAQKAEERKAVETEERGAQGFEAASDRNKRGSWIHSAGRFKILLEKYPSDTCKPIKIALVDEGVDASFSDLGVSIAAGRSFSASSNASEVMKPWYTSSRGRGTMMAAVISTICPKPQLYIAKLEEELGGNVPCMNARSATQAVNWAIAHEVDIISMNWSIRGDATEINALKNALMSAANKNILMFCSAVEQGPSEEDRWFPAQFAECFKIGEASPGGYQLRWVDYDAIDYLFPGQSLIFKDSSGTEKKIDGSALATACAAGFAGALLYSGQVLLAISGWKIDLRKRPRLKAVLDRASDDENFIDVKREIEEGLKHCIRHILTREKGATFMLDSRGNPATAFPPYQDSGPSIEGLNWDAITIDAFTKLMRNLTGG</sequence>
<feature type="compositionally biased region" description="Low complexity" evidence="1">
    <location>
        <begin position="104"/>
        <end position="121"/>
    </location>
</feature>
<dbReference type="Proteomes" id="UP000605986">
    <property type="component" value="Unassembled WGS sequence"/>
</dbReference>
<dbReference type="PANTHER" id="PTHR35391:SF7">
    <property type="entry name" value="C2H2-TYPE DOMAIN-CONTAINING PROTEIN"/>
    <property type="match status" value="1"/>
</dbReference>
<gene>
    <name evidence="3" type="ORF">F53441_268</name>
</gene>
<dbReference type="SUPFAM" id="SSF52743">
    <property type="entry name" value="Subtilisin-like"/>
    <property type="match status" value="1"/>
</dbReference>
<name>A0A8H4KUW0_9HYPO</name>
<dbReference type="InterPro" id="IPR036852">
    <property type="entry name" value="Peptidase_S8/S53_dom_sf"/>
</dbReference>
<dbReference type="GO" id="GO:0004252">
    <property type="term" value="F:serine-type endopeptidase activity"/>
    <property type="evidence" value="ECO:0007669"/>
    <property type="project" value="InterPro"/>
</dbReference>
<organism evidence="3 4">
    <name type="scientific">Fusarium austroafricanum</name>
    <dbReference type="NCBI Taxonomy" id="2364996"/>
    <lineage>
        <taxon>Eukaryota</taxon>
        <taxon>Fungi</taxon>
        <taxon>Dikarya</taxon>
        <taxon>Ascomycota</taxon>
        <taxon>Pezizomycotina</taxon>
        <taxon>Sordariomycetes</taxon>
        <taxon>Hypocreomycetidae</taxon>
        <taxon>Hypocreales</taxon>
        <taxon>Nectriaceae</taxon>
        <taxon>Fusarium</taxon>
        <taxon>Fusarium concolor species complex</taxon>
    </lineage>
</organism>
<evidence type="ECO:0000313" key="4">
    <source>
        <dbReference type="Proteomes" id="UP000605986"/>
    </source>
</evidence>
<feature type="compositionally biased region" description="Acidic residues" evidence="1">
    <location>
        <begin position="89"/>
        <end position="101"/>
    </location>
</feature>
<accession>A0A8H4KUW0</accession>
<keyword evidence="4" id="KW-1185">Reference proteome</keyword>
<feature type="compositionally biased region" description="Basic and acidic residues" evidence="1">
    <location>
        <begin position="490"/>
        <end position="502"/>
    </location>
</feature>
<feature type="domain" description="Peptidase S8/S53" evidence="2">
    <location>
        <begin position="915"/>
        <end position="1126"/>
    </location>
</feature>
<dbReference type="Pfam" id="PF00082">
    <property type="entry name" value="Peptidase_S8"/>
    <property type="match status" value="1"/>
</dbReference>
<dbReference type="EMBL" id="JAADJG010000008">
    <property type="protein sequence ID" value="KAF4457915.1"/>
    <property type="molecule type" value="Genomic_DNA"/>
</dbReference>
<protein>
    <submittedName>
        <fullName evidence="3">Subtilisin NAT</fullName>
    </submittedName>
</protein>
<feature type="region of interest" description="Disordered" evidence="1">
    <location>
        <begin position="620"/>
        <end position="656"/>
    </location>
</feature>
<dbReference type="AlphaFoldDB" id="A0A8H4KUW0"/>
<dbReference type="PANTHER" id="PTHR35391">
    <property type="entry name" value="C2H2-TYPE DOMAIN-CONTAINING PROTEIN-RELATED"/>
    <property type="match status" value="1"/>
</dbReference>
<reference evidence="3" key="1">
    <citation type="submission" date="2020-01" db="EMBL/GenBank/DDBJ databases">
        <title>Identification and distribution of gene clusters putatively required for synthesis of sphingolipid metabolism inhibitors in phylogenetically diverse species of the filamentous fungus Fusarium.</title>
        <authorList>
            <person name="Kim H.-S."/>
            <person name="Busman M."/>
            <person name="Brown D.W."/>
            <person name="Divon H."/>
            <person name="Uhlig S."/>
            <person name="Proctor R.H."/>
        </authorList>
    </citation>
    <scope>NUCLEOTIDE SEQUENCE</scope>
    <source>
        <strain evidence="3">NRRL 53441</strain>
    </source>
</reference>
<feature type="compositionally biased region" description="Basic and acidic residues" evidence="1">
    <location>
        <begin position="637"/>
        <end position="656"/>
    </location>
</feature>
<dbReference type="Gene3D" id="3.40.50.200">
    <property type="entry name" value="Peptidase S8/S53 domain"/>
    <property type="match status" value="1"/>
</dbReference>
<comment type="caution">
    <text evidence="3">The sequence shown here is derived from an EMBL/GenBank/DDBJ whole genome shotgun (WGS) entry which is preliminary data.</text>
</comment>